<dbReference type="Pfam" id="PF00134">
    <property type="entry name" value="Cyclin_N"/>
    <property type="match status" value="1"/>
</dbReference>
<dbReference type="GO" id="GO:0051301">
    <property type="term" value="P:cell division"/>
    <property type="evidence" value="ECO:0007669"/>
    <property type="project" value="UniProtKB-KW"/>
</dbReference>
<feature type="region of interest" description="Disordered" evidence="8">
    <location>
        <begin position="326"/>
        <end position="351"/>
    </location>
</feature>
<keyword evidence="3" id="KW-0132">Cell division</keyword>
<accession>A0A3P9I1H9</accession>
<dbReference type="InterPro" id="IPR006671">
    <property type="entry name" value="Cyclin_N"/>
</dbReference>
<dbReference type="InterPro" id="IPR036915">
    <property type="entry name" value="Cyclin-like_sf"/>
</dbReference>
<evidence type="ECO:0000256" key="4">
    <source>
        <dbReference type="ARBA" id="ARBA00023127"/>
    </source>
</evidence>
<organism evidence="10 11">
    <name type="scientific">Oryzias latipes</name>
    <name type="common">Japanese rice fish</name>
    <name type="synonym">Japanese killifish</name>
    <dbReference type="NCBI Taxonomy" id="8090"/>
    <lineage>
        <taxon>Eukaryota</taxon>
        <taxon>Metazoa</taxon>
        <taxon>Chordata</taxon>
        <taxon>Craniata</taxon>
        <taxon>Vertebrata</taxon>
        <taxon>Euteleostomi</taxon>
        <taxon>Actinopterygii</taxon>
        <taxon>Neopterygii</taxon>
        <taxon>Teleostei</taxon>
        <taxon>Neoteleostei</taxon>
        <taxon>Acanthomorphata</taxon>
        <taxon>Ovalentaria</taxon>
        <taxon>Atherinomorphae</taxon>
        <taxon>Beloniformes</taxon>
        <taxon>Adrianichthyidae</taxon>
        <taxon>Oryziinae</taxon>
        <taxon>Oryzias</taxon>
    </lineage>
</organism>
<evidence type="ECO:0000256" key="6">
    <source>
        <dbReference type="ARBA" id="ARBA00073755"/>
    </source>
</evidence>
<reference evidence="10" key="3">
    <citation type="submission" date="2025-08" db="UniProtKB">
        <authorList>
            <consortium name="Ensembl"/>
        </authorList>
    </citation>
    <scope>IDENTIFICATION</scope>
    <source>
        <strain evidence="10">HSOK</strain>
    </source>
</reference>
<dbReference type="InterPro" id="IPR013763">
    <property type="entry name" value="Cyclin-like_dom"/>
</dbReference>
<evidence type="ECO:0000259" key="9">
    <source>
        <dbReference type="SMART" id="SM00385"/>
    </source>
</evidence>
<dbReference type="Proteomes" id="UP000265200">
    <property type="component" value="Chromosome 12"/>
</dbReference>
<protein>
    <recommendedName>
        <fullName evidence="6">Cyclin-I</fullName>
    </recommendedName>
</protein>
<feature type="compositionally biased region" description="Pro residues" evidence="8">
    <location>
        <begin position="341"/>
        <end position="351"/>
    </location>
</feature>
<evidence type="ECO:0000256" key="8">
    <source>
        <dbReference type="SAM" id="MobiDB-lite"/>
    </source>
</evidence>
<keyword evidence="5" id="KW-0131">Cell cycle</keyword>
<evidence type="ECO:0000256" key="3">
    <source>
        <dbReference type="ARBA" id="ARBA00022618"/>
    </source>
</evidence>
<dbReference type="AlphaFoldDB" id="A0A3P9I1H9"/>
<evidence type="ECO:0000256" key="5">
    <source>
        <dbReference type="ARBA" id="ARBA00023306"/>
    </source>
</evidence>
<comment type="function">
    <text evidence="1">Essential for the control of the cell cycle at the G2/M (mitosis) transition.</text>
</comment>
<reference key="1">
    <citation type="journal article" date="2007" name="Nature">
        <title>The medaka draft genome and insights into vertebrate genome evolution.</title>
        <authorList>
            <person name="Kasahara M."/>
            <person name="Naruse K."/>
            <person name="Sasaki S."/>
            <person name="Nakatani Y."/>
            <person name="Qu W."/>
            <person name="Ahsan B."/>
            <person name="Yamada T."/>
            <person name="Nagayasu Y."/>
            <person name="Doi K."/>
            <person name="Kasai Y."/>
            <person name="Jindo T."/>
            <person name="Kobayashi D."/>
            <person name="Shimada A."/>
            <person name="Toyoda A."/>
            <person name="Kuroki Y."/>
            <person name="Fujiyama A."/>
            <person name="Sasaki T."/>
            <person name="Shimizu A."/>
            <person name="Asakawa S."/>
            <person name="Shimizu N."/>
            <person name="Hashimoto S."/>
            <person name="Yang J."/>
            <person name="Lee Y."/>
            <person name="Matsushima K."/>
            <person name="Sugano S."/>
            <person name="Sakaizumi M."/>
            <person name="Narita T."/>
            <person name="Ohishi K."/>
            <person name="Haga S."/>
            <person name="Ohta F."/>
            <person name="Nomoto H."/>
            <person name="Nogata K."/>
            <person name="Morishita T."/>
            <person name="Endo T."/>
            <person name="Shin-I T."/>
            <person name="Takeda H."/>
            <person name="Morishita S."/>
            <person name="Kohara Y."/>
        </authorList>
    </citation>
    <scope>NUCLEOTIDE SEQUENCE [LARGE SCALE GENOMIC DNA]</scope>
    <source>
        <strain>Hd-rR</strain>
    </source>
</reference>
<dbReference type="PROSITE" id="PS00292">
    <property type="entry name" value="CYCLINS"/>
    <property type="match status" value="1"/>
</dbReference>
<sequence>MKITEPCGRQRLSFLLEKAASREAEMWKAYVPKRPFSQVNISPEQRDEAVRWLTELHGRLQLHPETLVSAVSILDRFLAPIKARPKYLRCIAIASFFLAAKTCEEDEWVPSLKELAATSGCGCSPSEILRMEKIVLDKLGWDLHSATPLDFLHIFHAMVLSGRSGSLDSTLGLSLSQHLALLTQRLYHCLADHTLLQLRGSMLALALITLELETCCPDWLALTIDLLGKAQIDSSELIRGREMVARSLSTPRAPLPANTVYICHALQLLPPAPRPPRASSGMPRLQPCPLNQLVATLRCKASTKRKVEQMDVDDFYDGIKRLYNEDNPNAAIQEGEAGSTPCPPLQPATSS</sequence>
<dbReference type="SMART" id="SM00385">
    <property type="entry name" value="CYCLIN"/>
    <property type="match status" value="1"/>
</dbReference>
<keyword evidence="4 7" id="KW-0195">Cyclin</keyword>
<dbReference type="FunFam" id="1.10.472.10:FF:000052">
    <property type="entry name" value="cyclin-I isoform X1"/>
    <property type="match status" value="1"/>
</dbReference>
<evidence type="ECO:0000256" key="2">
    <source>
        <dbReference type="ARBA" id="ARBA00008742"/>
    </source>
</evidence>
<dbReference type="InterPro" id="IPR039361">
    <property type="entry name" value="Cyclin"/>
</dbReference>
<reference evidence="10" key="4">
    <citation type="submission" date="2025-09" db="UniProtKB">
        <authorList>
            <consortium name="Ensembl"/>
        </authorList>
    </citation>
    <scope>IDENTIFICATION</scope>
    <source>
        <strain evidence="10">HSOK</strain>
    </source>
</reference>
<evidence type="ECO:0000256" key="7">
    <source>
        <dbReference type="RuleBase" id="RU000383"/>
    </source>
</evidence>
<comment type="similarity">
    <text evidence="2 7">Belongs to the cyclin family.</text>
</comment>
<evidence type="ECO:0000313" key="10">
    <source>
        <dbReference type="Ensembl" id="ENSORLP00015013921.1"/>
    </source>
</evidence>
<feature type="domain" description="Cyclin-like" evidence="9">
    <location>
        <begin position="51"/>
        <end position="137"/>
    </location>
</feature>
<evidence type="ECO:0000256" key="1">
    <source>
        <dbReference type="ARBA" id="ARBA00003222"/>
    </source>
</evidence>
<dbReference type="SUPFAM" id="SSF47954">
    <property type="entry name" value="Cyclin-like"/>
    <property type="match status" value="1"/>
</dbReference>
<dbReference type="Gene3D" id="1.10.472.10">
    <property type="entry name" value="Cyclin-like"/>
    <property type="match status" value="2"/>
</dbReference>
<proteinExistence type="inferred from homology"/>
<dbReference type="PANTHER" id="PTHR10177">
    <property type="entry name" value="CYCLINS"/>
    <property type="match status" value="1"/>
</dbReference>
<dbReference type="FunFam" id="1.10.472.10:FF:000006">
    <property type="entry name" value="Cyclin I"/>
    <property type="match status" value="1"/>
</dbReference>
<dbReference type="CDD" id="cd20526">
    <property type="entry name" value="CYCLIN_CCNI-like"/>
    <property type="match status" value="1"/>
</dbReference>
<dbReference type="InterPro" id="IPR048258">
    <property type="entry name" value="Cyclins_cyclin-box"/>
</dbReference>
<evidence type="ECO:0000313" key="11">
    <source>
        <dbReference type="Proteomes" id="UP000265200"/>
    </source>
</evidence>
<reference evidence="10 11" key="2">
    <citation type="submission" date="2017-04" db="EMBL/GenBank/DDBJ databases">
        <title>CpG methylation of centromeres and impact of large insertions on vertebrate speciation.</title>
        <authorList>
            <person name="Ichikawa K."/>
            <person name="Yoshimura J."/>
            <person name="Morishita S."/>
        </authorList>
    </citation>
    <scope>NUCLEOTIDE SEQUENCE</scope>
    <source>
        <strain evidence="10 11">HSOK</strain>
    </source>
</reference>
<dbReference type="Ensembl" id="ENSORLT00015021414.1">
    <property type="protein sequence ID" value="ENSORLP00015013921.1"/>
    <property type="gene ID" value="ENSORLG00015014981.1"/>
</dbReference>
<name>A0A3P9I1H9_ORYLA</name>